<keyword evidence="2" id="KW-1185">Reference proteome</keyword>
<gene>
    <name evidence="3 4" type="primary">LOC106074834</name>
</gene>
<dbReference type="OrthoDB" id="6124174at2759"/>
<evidence type="ECO:0000256" key="1">
    <source>
        <dbReference type="SAM" id="MobiDB-lite"/>
    </source>
</evidence>
<dbReference type="RefSeq" id="XP_013091157.2">
    <property type="nucleotide sequence ID" value="XM_013235703.2"/>
</dbReference>
<dbReference type="AlphaFoldDB" id="A0A9U8EK78"/>
<accession>A0A9U8EK78</accession>
<name>A0A9U8EK78_BIOGL</name>
<feature type="region of interest" description="Disordered" evidence="1">
    <location>
        <begin position="240"/>
        <end position="287"/>
    </location>
</feature>
<organism evidence="2 3">
    <name type="scientific">Biomphalaria glabrata</name>
    <name type="common">Bloodfluke planorb</name>
    <name type="synonym">Freshwater snail</name>
    <dbReference type="NCBI Taxonomy" id="6526"/>
    <lineage>
        <taxon>Eukaryota</taxon>
        <taxon>Metazoa</taxon>
        <taxon>Spiralia</taxon>
        <taxon>Lophotrochozoa</taxon>
        <taxon>Mollusca</taxon>
        <taxon>Gastropoda</taxon>
        <taxon>Heterobranchia</taxon>
        <taxon>Euthyneura</taxon>
        <taxon>Panpulmonata</taxon>
        <taxon>Hygrophila</taxon>
        <taxon>Lymnaeoidea</taxon>
        <taxon>Planorbidae</taxon>
        <taxon>Biomphalaria</taxon>
    </lineage>
</organism>
<proteinExistence type="predicted"/>
<reference evidence="3 4" key="1">
    <citation type="submission" date="2025-04" db="UniProtKB">
        <authorList>
            <consortium name="RefSeq"/>
        </authorList>
    </citation>
    <scope>IDENTIFICATION</scope>
</reference>
<feature type="compositionally biased region" description="Polar residues" evidence="1">
    <location>
        <begin position="87"/>
        <end position="110"/>
    </location>
</feature>
<evidence type="ECO:0000313" key="3">
    <source>
        <dbReference type="RefSeq" id="XP_013091156.2"/>
    </source>
</evidence>
<protein>
    <submittedName>
        <fullName evidence="3 4">Uncharacterized protein LOC106074834</fullName>
    </submittedName>
</protein>
<evidence type="ECO:0000313" key="4">
    <source>
        <dbReference type="RefSeq" id="XP_013091157.2"/>
    </source>
</evidence>
<dbReference type="KEGG" id="bgt:106074834"/>
<feature type="compositionally biased region" description="Low complexity" evidence="1">
    <location>
        <begin position="116"/>
        <end position="130"/>
    </location>
</feature>
<dbReference type="RefSeq" id="XP_013091156.2">
    <property type="nucleotide sequence ID" value="XM_013235702.2"/>
</dbReference>
<evidence type="ECO:0000313" key="2">
    <source>
        <dbReference type="Proteomes" id="UP001165740"/>
    </source>
</evidence>
<dbReference type="GeneID" id="106074834"/>
<dbReference type="OMA" id="RCELLYG"/>
<sequence length="363" mass="41025">MAKTLASIFRQRGQSTLLRIDHSDVYFENEKLDQDLNFDIDILQREQFRQKLVRDAEIREIKKSFGLQQRSASSGNLVRTMERKVSSHQLLERQSSSNQLNHSLTSTSVKQMKRPTSVVSDSTSDSVSSSEVNLRPDSKRPVSLLKPKTKSFLDVSDTNSSRNTSESQDSDSERDALDLSARTIPKVPRLIPRSAPVGKKARIEAMMRTLKLDKIPAHWYTTVVPAVDVTVNYNLAKKDKSKDARPHTTTGVRSNGSLSSAVRSSYNRSLTKSARNKEPSPPPVPEVSTAFCLSAHATKSRRQLLEIANQDIEADDSVSFKLQRIIRAHNEEKMNIDKKVKDFIFSLDALKKSRQRAFQEHFD</sequence>
<dbReference type="Proteomes" id="UP001165740">
    <property type="component" value="Chromosome 6"/>
</dbReference>
<feature type="compositionally biased region" description="Polar residues" evidence="1">
    <location>
        <begin position="156"/>
        <end position="167"/>
    </location>
</feature>
<feature type="compositionally biased region" description="Polar residues" evidence="1">
    <location>
        <begin position="247"/>
        <end position="273"/>
    </location>
</feature>
<feature type="region of interest" description="Disordered" evidence="1">
    <location>
        <begin position="72"/>
        <end position="181"/>
    </location>
</feature>